<keyword evidence="1 3" id="KW-0597">Phosphoprotein</keyword>
<evidence type="ECO:0000259" key="5">
    <source>
        <dbReference type="PROSITE" id="PS50110"/>
    </source>
</evidence>
<dbReference type="PRINTS" id="PR00038">
    <property type="entry name" value="HTHLUXR"/>
</dbReference>
<dbReference type="Proteomes" id="UP001334732">
    <property type="component" value="Chromosome"/>
</dbReference>
<evidence type="ECO:0000256" key="2">
    <source>
        <dbReference type="ARBA" id="ARBA00023125"/>
    </source>
</evidence>
<evidence type="ECO:0000259" key="4">
    <source>
        <dbReference type="PROSITE" id="PS50043"/>
    </source>
</evidence>
<protein>
    <submittedName>
        <fullName evidence="6">Response regulator transcription factor</fullName>
    </submittedName>
</protein>
<dbReference type="InterPro" id="IPR058245">
    <property type="entry name" value="NreC/VraR/RcsB-like_REC"/>
</dbReference>
<dbReference type="SMART" id="SM00421">
    <property type="entry name" value="HTH_LUXR"/>
    <property type="match status" value="1"/>
</dbReference>
<dbReference type="InterPro" id="IPR011006">
    <property type="entry name" value="CheY-like_superfamily"/>
</dbReference>
<dbReference type="InterPro" id="IPR016032">
    <property type="entry name" value="Sig_transdc_resp-reg_C-effctor"/>
</dbReference>
<dbReference type="PANTHER" id="PTHR45566">
    <property type="entry name" value="HTH-TYPE TRANSCRIPTIONAL REGULATOR YHJB-RELATED"/>
    <property type="match status" value="1"/>
</dbReference>
<dbReference type="Pfam" id="PF00196">
    <property type="entry name" value="GerE"/>
    <property type="match status" value="1"/>
</dbReference>
<evidence type="ECO:0000313" key="7">
    <source>
        <dbReference type="Proteomes" id="UP001334732"/>
    </source>
</evidence>
<gene>
    <name evidence="6" type="ORF">VA613_13690</name>
</gene>
<dbReference type="SUPFAM" id="SSF52172">
    <property type="entry name" value="CheY-like"/>
    <property type="match status" value="1"/>
</dbReference>
<dbReference type="PANTHER" id="PTHR45566:SF2">
    <property type="entry name" value="NARL SUBFAMILY"/>
    <property type="match status" value="1"/>
</dbReference>
<feature type="domain" description="HTH luxR-type" evidence="4">
    <location>
        <begin position="145"/>
        <end position="210"/>
    </location>
</feature>
<dbReference type="PROSITE" id="PS50110">
    <property type="entry name" value="RESPONSE_REGULATORY"/>
    <property type="match status" value="1"/>
</dbReference>
<evidence type="ECO:0000256" key="1">
    <source>
        <dbReference type="ARBA" id="ARBA00022553"/>
    </source>
</evidence>
<dbReference type="Pfam" id="PF00072">
    <property type="entry name" value="Response_reg"/>
    <property type="match status" value="1"/>
</dbReference>
<dbReference type="InterPro" id="IPR000792">
    <property type="entry name" value="Tscrpt_reg_LuxR_C"/>
</dbReference>
<sequence>MKTVLADDHPLMREGVRQVLSQLDPPVEILDAHDYPSLFAQTAQHPDLDLAVVDLNMPGFVGMQGIAQFRSRFPDVPLVVLSASESPHDIRSALEAGALGYIPKAASSAAMLAALQQVLAGDIYVPSCLGDGTGGPHREAPAIAEALQHSGLTTRQLEVARLLAQGCANKAIAGMLSMSESTVKVHIAAIFRTLGVSNRTEAVLAIRRLTHGS</sequence>
<accession>A0ABZ1CI24</accession>
<feature type="domain" description="Response regulatory" evidence="5">
    <location>
        <begin position="2"/>
        <end position="119"/>
    </location>
</feature>
<evidence type="ECO:0000313" key="6">
    <source>
        <dbReference type="EMBL" id="WRS39044.1"/>
    </source>
</evidence>
<dbReference type="RefSeq" id="WP_324779576.1">
    <property type="nucleotide sequence ID" value="NZ_CP141769.1"/>
</dbReference>
<evidence type="ECO:0000256" key="3">
    <source>
        <dbReference type="PROSITE-ProRule" id="PRU00169"/>
    </source>
</evidence>
<keyword evidence="2" id="KW-0238">DNA-binding</keyword>
<dbReference type="SMART" id="SM00448">
    <property type="entry name" value="REC"/>
    <property type="match status" value="1"/>
</dbReference>
<organism evidence="6 7">
    <name type="scientific">Thiobacillus sedimenti</name>
    <dbReference type="NCBI Taxonomy" id="3110231"/>
    <lineage>
        <taxon>Bacteria</taxon>
        <taxon>Pseudomonadati</taxon>
        <taxon>Pseudomonadota</taxon>
        <taxon>Betaproteobacteria</taxon>
        <taxon>Nitrosomonadales</taxon>
        <taxon>Thiobacillaceae</taxon>
        <taxon>Thiobacillus</taxon>
    </lineage>
</organism>
<dbReference type="Gene3D" id="3.40.50.2300">
    <property type="match status" value="1"/>
</dbReference>
<dbReference type="InterPro" id="IPR051015">
    <property type="entry name" value="EvgA-like"/>
</dbReference>
<dbReference type="CDD" id="cd06170">
    <property type="entry name" value="LuxR_C_like"/>
    <property type="match status" value="1"/>
</dbReference>
<name>A0ABZ1CI24_9PROT</name>
<dbReference type="SUPFAM" id="SSF46894">
    <property type="entry name" value="C-terminal effector domain of the bipartite response regulators"/>
    <property type="match status" value="1"/>
</dbReference>
<proteinExistence type="predicted"/>
<dbReference type="EMBL" id="CP141769">
    <property type="protein sequence ID" value="WRS39044.1"/>
    <property type="molecule type" value="Genomic_DNA"/>
</dbReference>
<dbReference type="PROSITE" id="PS50043">
    <property type="entry name" value="HTH_LUXR_2"/>
    <property type="match status" value="1"/>
</dbReference>
<feature type="modified residue" description="4-aspartylphosphate" evidence="3">
    <location>
        <position position="54"/>
    </location>
</feature>
<reference evidence="6 7" key="1">
    <citation type="submission" date="2023-12" db="EMBL/GenBank/DDBJ databases">
        <title>Thiobacillus sedimentum sp. nov., a chemolithoautotrophic sulfur-oxidizing bacterium isolated from freshwater sediment.</title>
        <authorList>
            <person name="Luo J."/>
            <person name="Dai C."/>
        </authorList>
    </citation>
    <scope>NUCLEOTIDE SEQUENCE [LARGE SCALE GENOMIC DNA]</scope>
    <source>
        <strain evidence="6 7">SCUT-2</strain>
    </source>
</reference>
<dbReference type="InterPro" id="IPR001789">
    <property type="entry name" value="Sig_transdc_resp-reg_receiver"/>
</dbReference>
<keyword evidence="7" id="KW-1185">Reference proteome</keyword>
<dbReference type="CDD" id="cd17535">
    <property type="entry name" value="REC_NarL-like"/>
    <property type="match status" value="1"/>
</dbReference>